<evidence type="ECO:0000256" key="2">
    <source>
        <dbReference type="SAM" id="MobiDB-lite"/>
    </source>
</evidence>
<keyword evidence="1" id="KW-0677">Repeat</keyword>
<sequence length="435" mass="48093">MWNRAATETWKEVDQGAIVDKSAVVTSLGVEDNKLGTKRQRRPSVRLEDIGNRPAAIVAGKKKKKIVLFGSSLDVFPENNTVRRGNQTQENVSKFSKVKSSVHVHKGSSHDPASSHDGNDSGKQIIKHDEATFPSSSAPVERWRQQPYARLPDSSARAVLLQPSNHFDKKGRYRSHKLGQSNLATSAKVSVIEGGIVSAEGSPHFLNSKDADSDEENDACTPEGFRDCDLDASDCCNDIHFEHVKGLNISRGSKCLRNGDNVLLRDEQECQSVEVYQDESDHEIAERDKGLHGSQQSHNESSWEKNKDSVRPSKSKAGVSVWAGATVELASLRRAKPTFETVECQNSRELVANDTELHSSRPYPVLINGVKGWLESLGLDKYAQQFEDHEVDVEVLPLLTLDDLKEMGITAVGSRRKLFFAIQQLLKCSLVKAAD</sequence>
<proteinExistence type="predicted"/>
<feature type="compositionally biased region" description="Polar residues" evidence="2">
    <location>
        <begin position="79"/>
        <end position="91"/>
    </location>
</feature>
<feature type="compositionally biased region" description="Basic residues" evidence="2">
    <location>
        <begin position="96"/>
        <end position="107"/>
    </location>
</feature>
<dbReference type="OrthoDB" id="539213at2759"/>
<feature type="region of interest" description="Disordered" evidence="2">
    <location>
        <begin position="79"/>
        <end position="123"/>
    </location>
</feature>
<comment type="caution">
    <text evidence="4">The sequence shown here is derived from an EMBL/GenBank/DDBJ whole genome shotgun (WGS) entry which is preliminary data.</text>
</comment>
<feature type="compositionally biased region" description="Basic and acidic residues" evidence="2">
    <location>
        <begin position="282"/>
        <end position="291"/>
    </location>
</feature>
<dbReference type="SMART" id="SM00454">
    <property type="entry name" value="SAM"/>
    <property type="match status" value="1"/>
</dbReference>
<evidence type="ECO:0000256" key="1">
    <source>
        <dbReference type="ARBA" id="ARBA00022737"/>
    </source>
</evidence>
<dbReference type="PANTHER" id="PTHR10627">
    <property type="entry name" value="SCP160"/>
    <property type="match status" value="1"/>
</dbReference>
<evidence type="ECO:0000259" key="3">
    <source>
        <dbReference type="PROSITE" id="PS50105"/>
    </source>
</evidence>
<organism evidence="4 5">
    <name type="scientific">Ceratopteris richardii</name>
    <name type="common">Triangle waterfern</name>
    <dbReference type="NCBI Taxonomy" id="49495"/>
    <lineage>
        <taxon>Eukaryota</taxon>
        <taxon>Viridiplantae</taxon>
        <taxon>Streptophyta</taxon>
        <taxon>Embryophyta</taxon>
        <taxon>Tracheophyta</taxon>
        <taxon>Polypodiopsida</taxon>
        <taxon>Polypodiidae</taxon>
        <taxon>Polypodiales</taxon>
        <taxon>Pteridineae</taxon>
        <taxon>Pteridaceae</taxon>
        <taxon>Parkerioideae</taxon>
        <taxon>Ceratopteris</taxon>
    </lineage>
</organism>
<name>A0A8T2SBJ4_CERRI</name>
<dbReference type="EMBL" id="CM035426">
    <property type="protein sequence ID" value="KAH7316068.1"/>
    <property type="molecule type" value="Genomic_DNA"/>
</dbReference>
<dbReference type="EMBL" id="CM035426">
    <property type="protein sequence ID" value="KAH7316069.1"/>
    <property type="molecule type" value="Genomic_DNA"/>
</dbReference>
<evidence type="ECO:0000313" key="4">
    <source>
        <dbReference type="EMBL" id="KAH7316069.1"/>
    </source>
</evidence>
<feature type="compositionally biased region" description="Basic and acidic residues" evidence="2">
    <location>
        <begin position="301"/>
        <end position="311"/>
    </location>
</feature>
<feature type="domain" description="SAM" evidence="3">
    <location>
        <begin position="370"/>
        <end position="428"/>
    </location>
</feature>
<dbReference type="Pfam" id="PF00536">
    <property type="entry name" value="SAM_1"/>
    <property type="match status" value="1"/>
</dbReference>
<dbReference type="SUPFAM" id="SSF47769">
    <property type="entry name" value="SAM/Pointed domain"/>
    <property type="match status" value="1"/>
</dbReference>
<feature type="compositionally biased region" description="Basic and acidic residues" evidence="2">
    <location>
        <begin position="113"/>
        <end position="123"/>
    </location>
</feature>
<reference evidence="4" key="1">
    <citation type="submission" date="2021-08" db="EMBL/GenBank/DDBJ databases">
        <title>WGS assembly of Ceratopteris richardii.</title>
        <authorList>
            <person name="Marchant D.B."/>
            <person name="Chen G."/>
            <person name="Jenkins J."/>
            <person name="Shu S."/>
            <person name="Leebens-Mack J."/>
            <person name="Grimwood J."/>
            <person name="Schmutz J."/>
            <person name="Soltis P."/>
            <person name="Soltis D."/>
            <person name="Chen Z.-H."/>
        </authorList>
    </citation>
    <scope>NUCLEOTIDE SEQUENCE</scope>
    <source>
        <strain evidence="4">Whitten #5841</strain>
        <tissue evidence="4">Leaf</tissue>
    </source>
</reference>
<dbReference type="PROSITE" id="PS50105">
    <property type="entry name" value="SAM_DOMAIN"/>
    <property type="match status" value="1"/>
</dbReference>
<evidence type="ECO:0000313" key="5">
    <source>
        <dbReference type="Proteomes" id="UP000825935"/>
    </source>
</evidence>
<dbReference type="Proteomes" id="UP000825935">
    <property type="component" value="Chromosome 21"/>
</dbReference>
<dbReference type="AlphaFoldDB" id="A0A8T2SBJ4"/>
<accession>A0A8T2SBJ4</accession>
<dbReference type="InterPro" id="IPR001660">
    <property type="entry name" value="SAM"/>
</dbReference>
<protein>
    <recommendedName>
        <fullName evidence="3">SAM domain-containing protein</fullName>
    </recommendedName>
</protein>
<dbReference type="InterPro" id="IPR013761">
    <property type="entry name" value="SAM/pointed_sf"/>
</dbReference>
<keyword evidence="5" id="KW-1185">Reference proteome</keyword>
<gene>
    <name evidence="4" type="ORF">KP509_21G077200</name>
</gene>
<dbReference type="Gene3D" id="1.10.150.50">
    <property type="entry name" value="Transcription Factor, Ets-1"/>
    <property type="match status" value="1"/>
</dbReference>
<dbReference type="CDD" id="cd09487">
    <property type="entry name" value="SAM_superfamily"/>
    <property type="match status" value="1"/>
</dbReference>
<dbReference type="PANTHER" id="PTHR10627:SF69">
    <property type="entry name" value="PROTEIN BICAUDAL C"/>
    <property type="match status" value="1"/>
</dbReference>
<feature type="region of interest" description="Disordered" evidence="2">
    <location>
        <begin position="274"/>
        <end position="316"/>
    </location>
</feature>